<evidence type="ECO:0000313" key="2">
    <source>
        <dbReference type="EMBL" id="GFY85905.1"/>
    </source>
</evidence>
<dbReference type="InterPro" id="IPR050317">
    <property type="entry name" value="Plant_Fungal_Acyltransferase"/>
</dbReference>
<organism evidence="2 3">
    <name type="scientific">Actinidia rufa</name>
    <dbReference type="NCBI Taxonomy" id="165716"/>
    <lineage>
        <taxon>Eukaryota</taxon>
        <taxon>Viridiplantae</taxon>
        <taxon>Streptophyta</taxon>
        <taxon>Embryophyta</taxon>
        <taxon>Tracheophyta</taxon>
        <taxon>Spermatophyta</taxon>
        <taxon>Magnoliopsida</taxon>
        <taxon>eudicotyledons</taxon>
        <taxon>Gunneridae</taxon>
        <taxon>Pentapetalae</taxon>
        <taxon>asterids</taxon>
        <taxon>Ericales</taxon>
        <taxon>Actinidiaceae</taxon>
        <taxon>Actinidia</taxon>
    </lineage>
</organism>
<dbReference type="InterPro" id="IPR023213">
    <property type="entry name" value="CAT-like_dom_sf"/>
</dbReference>
<gene>
    <name evidence="2" type="ORF">Acr_04g0006430</name>
</gene>
<comment type="caution">
    <text evidence="2">The sequence shown here is derived from an EMBL/GenBank/DDBJ whole genome shotgun (WGS) entry which is preliminary data.</text>
</comment>
<sequence>MVSESPVHDVKLSSVVPARTTGDDKVHELTNTDLAMKLHYIKALYFFNSDAARGIDIFTLKKPMFYLLDRHVAASGRIRRQPDDGRPLIKCNDGGVRTVEARCGKTVDEWLAADDRSVDDRLVYSEALGPDLGFSPLVYVQFTWFKCGGLSVGLSWAHILGDAFSASAFINMWGQIMAGHVPPQPLKMPNTTNNCQFPHSSISQKPFSLKMVDPVGDCWTIANSCEMKSHSFHVTTRKLDRIVSTSSTAGLNLAAKHQYFRVIMALMWKSLAKIRGESDSKVVTICTNNSREGNEIASNTQMISSVEAGFNVGRADISELAKLIDEKAMDETSVIEKIYGARKWTIGFCNGVVLVLPGPENGARGGNSGRTVTVIVPKNQIIELKYELRKEWGIF</sequence>
<keyword evidence="3" id="KW-1185">Reference proteome</keyword>
<dbReference type="EMBL" id="BJWL01000004">
    <property type="protein sequence ID" value="GFY85905.1"/>
    <property type="molecule type" value="Genomic_DNA"/>
</dbReference>
<name>A0A7J0EHE5_9ERIC</name>
<comment type="similarity">
    <text evidence="1">Belongs to the plant acyltransferase family.</text>
</comment>
<dbReference type="GO" id="GO:0016747">
    <property type="term" value="F:acyltransferase activity, transferring groups other than amino-acyl groups"/>
    <property type="evidence" value="ECO:0007669"/>
    <property type="project" value="TreeGrafter"/>
</dbReference>
<dbReference type="Proteomes" id="UP000585474">
    <property type="component" value="Unassembled WGS sequence"/>
</dbReference>
<evidence type="ECO:0000313" key="3">
    <source>
        <dbReference type="Proteomes" id="UP000585474"/>
    </source>
</evidence>
<reference evidence="2 3" key="1">
    <citation type="submission" date="2019-07" db="EMBL/GenBank/DDBJ databases">
        <title>De Novo Assembly of kiwifruit Actinidia rufa.</title>
        <authorList>
            <person name="Sugita-Konishi S."/>
            <person name="Sato K."/>
            <person name="Mori E."/>
            <person name="Abe Y."/>
            <person name="Kisaki G."/>
            <person name="Hamano K."/>
            <person name="Suezawa K."/>
            <person name="Otani M."/>
            <person name="Fukuda T."/>
            <person name="Manabe T."/>
            <person name="Gomi K."/>
            <person name="Tabuchi M."/>
            <person name="Akimitsu K."/>
            <person name="Kataoka I."/>
        </authorList>
    </citation>
    <scope>NUCLEOTIDE SEQUENCE [LARGE SCALE GENOMIC DNA]</scope>
    <source>
        <strain evidence="3">cv. Fuchu</strain>
    </source>
</reference>
<dbReference type="AlphaFoldDB" id="A0A7J0EHE5"/>
<evidence type="ECO:0000256" key="1">
    <source>
        <dbReference type="ARBA" id="ARBA00009861"/>
    </source>
</evidence>
<dbReference type="PANTHER" id="PTHR31642:SF259">
    <property type="entry name" value="PROTEIN ECERIFERUM 2"/>
    <property type="match status" value="1"/>
</dbReference>
<dbReference type="PANTHER" id="PTHR31642">
    <property type="entry name" value="TRICHOTHECENE 3-O-ACETYLTRANSFERASE"/>
    <property type="match status" value="1"/>
</dbReference>
<proteinExistence type="inferred from homology"/>
<keyword evidence="2" id="KW-0808">Transferase</keyword>
<dbReference type="Gene3D" id="3.30.559.10">
    <property type="entry name" value="Chloramphenicol acetyltransferase-like domain"/>
    <property type="match status" value="1"/>
</dbReference>
<dbReference type="OrthoDB" id="1862401at2759"/>
<protein>
    <submittedName>
        <fullName evidence="2">HXXXD-type acyl-transferase family protein</fullName>
    </submittedName>
</protein>
<dbReference type="Pfam" id="PF02458">
    <property type="entry name" value="Transferase"/>
    <property type="match status" value="1"/>
</dbReference>
<accession>A0A7J0EHE5</accession>